<feature type="modified residue" description="4-aspartylphosphate" evidence="13">
    <location>
        <position position="57"/>
    </location>
</feature>
<feature type="domain" description="Response regulatory" evidence="15">
    <location>
        <begin position="8"/>
        <end position="125"/>
    </location>
</feature>
<name>A0A4U0FBX4_9BACL</name>
<dbReference type="Pfam" id="PF00512">
    <property type="entry name" value="HisKA"/>
    <property type="match status" value="1"/>
</dbReference>
<dbReference type="InterPro" id="IPR001789">
    <property type="entry name" value="Sig_transdc_resp-reg_receiver"/>
</dbReference>
<dbReference type="Gene3D" id="3.40.50.2300">
    <property type="match status" value="1"/>
</dbReference>
<evidence type="ECO:0000256" key="5">
    <source>
        <dbReference type="ARBA" id="ARBA00022679"/>
    </source>
</evidence>
<dbReference type="InterPro" id="IPR003661">
    <property type="entry name" value="HisK_dim/P_dom"/>
</dbReference>
<dbReference type="NCBIfam" id="TIGR00229">
    <property type="entry name" value="sensory_box"/>
    <property type="match status" value="1"/>
</dbReference>
<comment type="similarity">
    <text evidence="2">In the N-terminal section; belongs to the phytochrome family.</text>
</comment>
<evidence type="ECO:0000256" key="11">
    <source>
        <dbReference type="ARBA" id="ARBA00068150"/>
    </source>
</evidence>
<dbReference type="SUPFAM" id="SSF55785">
    <property type="entry name" value="PYP-like sensor domain (PAS domain)"/>
    <property type="match status" value="1"/>
</dbReference>
<keyword evidence="6" id="KW-0547">Nucleotide-binding</keyword>
<dbReference type="SMART" id="SM00387">
    <property type="entry name" value="HATPase_c"/>
    <property type="match status" value="1"/>
</dbReference>
<keyword evidence="7" id="KW-0418">Kinase</keyword>
<dbReference type="PRINTS" id="PR00344">
    <property type="entry name" value="BCTRLSENSOR"/>
</dbReference>
<evidence type="ECO:0000259" key="16">
    <source>
        <dbReference type="PROSITE" id="PS50112"/>
    </source>
</evidence>
<dbReference type="PROSITE" id="PS50109">
    <property type="entry name" value="HIS_KIN"/>
    <property type="match status" value="1"/>
</dbReference>
<protein>
    <recommendedName>
        <fullName evidence="12">Circadian input-output histidine kinase CikA</fullName>
        <ecNumber evidence="3">2.7.13.3</ecNumber>
    </recommendedName>
    <alternativeName>
        <fullName evidence="11">Sensory/regulatory protein RpfC</fullName>
    </alternativeName>
</protein>
<dbReference type="Pfam" id="PF00072">
    <property type="entry name" value="Response_reg"/>
    <property type="match status" value="1"/>
</dbReference>
<dbReference type="Pfam" id="PF02518">
    <property type="entry name" value="HATPase_c"/>
    <property type="match status" value="1"/>
</dbReference>
<dbReference type="GO" id="GO:0005524">
    <property type="term" value="F:ATP binding"/>
    <property type="evidence" value="ECO:0007669"/>
    <property type="project" value="UniProtKB-KW"/>
</dbReference>
<evidence type="ECO:0000256" key="6">
    <source>
        <dbReference type="ARBA" id="ARBA00022741"/>
    </source>
</evidence>
<dbReference type="FunFam" id="3.30.565.10:FF:000010">
    <property type="entry name" value="Sensor histidine kinase RcsC"/>
    <property type="match status" value="1"/>
</dbReference>
<evidence type="ECO:0000256" key="12">
    <source>
        <dbReference type="ARBA" id="ARBA00074306"/>
    </source>
</evidence>
<dbReference type="SUPFAM" id="SSF47384">
    <property type="entry name" value="Homodimeric domain of signal transducing histidine kinase"/>
    <property type="match status" value="1"/>
</dbReference>
<dbReference type="Gene3D" id="1.10.287.130">
    <property type="match status" value="1"/>
</dbReference>
<keyword evidence="8" id="KW-0067">ATP-binding</keyword>
<dbReference type="InterPro" id="IPR035965">
    <property type="entry name" value="PAS-like_dom_sf"/>
</dbReference>
<dbReference type="SMART" id="SM00091">
    <property type="entry name" value="PAS"/>
    <property type="match status" value="1"/>
</dbReference>
<dbReference type="CDD" id="cd00082">
    <property type="entry name" value="HisKA"/>
    <property type="match status" value="1"/>
</dbReference>
<dbReference type="CDD" id="cd00130">
    <property type="entry name" value="PAS"/>
    <property type="match status" value="1"/>
</dbReference>
<dbReference type="GO" id="GO:0000155">
    <property type="term" value="F:phosphorelay sensor kinase activity"/>
    <property type="evidence" value="ECO:0007669"/>
    <property type="project" value="InterPro"/>
</dbReference>
<proteinExistence type="inferred from homology"/>
<dbReference type="PROSITE" id="PS50110">
    <property type="entry name" value="RESPONSE_REGULATORY"/>
    <property type="match status" value="1"/>
</dbReference>
<evidence type="ECO:0000256" key="1">
    <source>
        <dbReference type="ARBA" id="ARBA00000085"/>
    </source>
</evidence>
<keyword evidence="18" id="KW-1185">Reference proteome</keyword>
<evidence type="ECO:0000256" key="8">
    <source>
        <dbReference type="ARBA" id="ARBA00022840"/>
    </source>
</evidence>
<gene>
    <name evidence="17" type="ORF">E5161_08995</name>
</gene>
<dbReference type="SUPFAM" id="SSF52172">
    <property type="entry name" value="CheY-like"/>
    <property type="match status" value="1"/>
</dbReference>
<dbReference type="PROSITE" id="PS50112">
    <property type="entry name" value="PAS"/>
    <property type="match status" value="1"/>
</dbReference>
<dbReference type="Pfam" id="PF13426">
    <property type="entry name" value="PAS_9"/>
    <property type="match status" value="1"/>
</dbReference>
<evidence type="ECO:0000259" key="14">
    <source>
        <dbReference type="PROSITE" id="PS50109"/>
    </source>
</evidence>
<evidence type="ECO:0000313" key="17">
    <source>
        <dbReference type="EMBL" id="TJY42138.1"/>
    </source>
</evidence>
<dbReference type="SMART" id="SM00388">
    <property type="entry name" value="HisKA"/>
    <property type="match status" value="1"/>
</dbReference>
<dbReference type="Gene3D" id="3.30.450.20">
    <property type="entry name" value="PAS domain"/>
    <property type="match status" value="1"/>
</dbReference>
<keyword evidence="5" id="KW-0808">Transferase</keyword>
<accession>A0A4U0FBX4</accession>
<evidence type="ECO:0000256" key="7">
    <source>
        <dbReference type="ARBA" id="ARBA00022777"/>
    </source>
</evidence>
<dbReference type="InterPro" id="IPR000014">
    <property type="entry name" value="PAS"/>
</dbReference>
<dbReference type="EMBL" id="SUPK01000004">
    <property type="protein sequence ID" value="TJY42138.1"/>
    <property type="molecule type" value="Genomic_DNA"/>
</dbReference>
<dbReference type="InterPro" id="IPR003594">
    <property type="entry name" value="HATPase_dom"/>
</dbReference>
<dbReference type="SMART" id="SM00448">
    <property type="entry name" value="REC"/>
    <property type="match status" value="1"/>
</dbReference>
<dbReference type="RefSeq" id="WP_136777393.1">
    <property type="nucleotide sequence ID" value="NZ_SUPK01000004.1"/>
</dbReference>
<dbReference type="InterPro" id="IPR004358">
    <property type="entry name" value="Sig_transdc_His_kin-like_C"/>
</dbReference>
<dbReference type="CDD" id="cd16922">
    <property type="entry name" value="HATPase_EvgS-ArcB-TorS-like"/>
    <property type="match status" value="1"/>
</dbReference>
<keyword evidence="4 13" id="KW-0597">Phosphoprotein</keyword>
<dbReference type="InterPro" id="IPR011006">
    <property type="entry name" value="CheY-like_superfamily"/>
</dbReference>
<dbReference type="Proteomes" id="UP000309673">
    <property type="component" value="Unassembled WGS sequence"/>
</dbReference>
<dbReference type="SUPFAM" id="SSF55874">
    <property type="entry name" value="ATPase domain of HSP90 chaperone/DNA topoisomerase II/histidine kinase"/>
    <property type="match status" value="1"/>
</dbReference>
<dbReference type="FunFam" id="1.10.287.130:FF:000002">
    <property type="entry name" value="Two-component osmosensing histidine kinase"/>
    <property type="match status" value="1"/>
</dbReference>
<comment type="catalytic activity">
    <reaction evidence="1">
        <text>ATP + protein L-histidine = ADP + protein N-phospho-L-histidine.</text>
        <dbReference type="EC" id="2.7.13.3"/>
    </reaction>
</comment>
<comment type="caution">
    <text evidence="17">The sequence shown here is derived from an EMBL/GenBank/DDBJ whole genome shotgun (WGS) entry which is preliminary data.</text>
</comment>
<dbReference type="InterPro" id="IPR036890">
    <property type="entry name" value="HATPase_C_sf"/>
</dbReference>
<evidence type="ECO:0000256" key="13">
    <source>
        <dbReference type="PROSITE-ProRule" id="PRU00169"/>
    </source>
</evidence>
<dbReference type="PANTHER" id="PTHR45339:SF1">
    <property type="entry name" value="HYBRID SIGNAL TRANSDUCTION HISTIDINE KINASE J"/>
    <property type="match status" value="1"/>
</dbReference>
<dbReference type="EC" id="2.7.13.3" evidence="3"/>
<dbReference type="InterPro" id="IPR005467">
    <property type="entry name" value="His_kinase_dom"/>
</dbReference>
<dbReference type="OrthoDB" id="9790669at2"/>
<evidence type="ECO:0000256" key="4">
    <source>
        <dbReference type="ARBA" id="ARBA00022553"/>
    </source>
</evidence>
<sequence length="667" mass="74382">MAKEQSVSILLVDDHVQNLMALEAALDGENYRFVRAASGHEALRHLLREEFAVIVMDVQMPEMDGFETARLIKSREKTKDTPILFISATSREAVDQFEGYSAGAIDYLIKPIVPSILKAKISAFVRMYLNNRELQYQRDLLKMQKEELLRATYRLTTAEAKSRMIFETSMDGIFTFDEYGRILSVNPAMERLFGYSANELIGTAVENVLPSIVLMRCPQTQEHDNMPLYLTGVVRESVAYRRNGTMFHAEIQLGKEIINTERLYACTVRDITELKGTLRQLRDAKNTAELASSVKSQFLAVMSHEIRTPMNGLIGMSELMLETAMTGEQETYAHAIKDNANRLLKIMDDILDFTNMESGKIELDEQPFSIRECLADVAACYEAEAARKNLELLWEMEEGVPEYVVGDPHRYRQILRHMLDNAVKFTDNGGVYVLVRARPGEGAGEPRIRLETSVQDTGSGIPDSLRHLLFMPFSQVDSSMTRKHGGTGLGLAVCQTLTKAMGGGMRLAESSPEGTRFVCRISVAPFEWPSEFPQLAVTANQEPRPDKAAIIVAKSAYRRRLLSMLVAKLGMTPRVTSCTSAAVVYPDGKPAALAIIDGYSDKDRDALPVWSAFAVPTVCIGHGNPPPEEIPFPGCRFWEGPVTMARLSALMAELTSTDTVQGRLRRV</sequence>
<evidence type="ECO:0000313" key="18">
    <source>
        <dbReference type="Proteomes" id="UP000309673"/>
    </source>
</evidence>
<dbReference type="InterPro" id="IPR036097">
    <property type="entry name" value="HisK_dim/P_sf"/>
</dbReference>
<evidence type="ECO:0000256" key="9">
    <source>
        <dbReference type="ARBA" id="ARBA00023012"/>
    </source>
</evidence>
<evidence type="ECO:0000256" key="10">
    <source>
        <dbReference type="ARBA" id="ARBA00064003"/>
    </source>
</evidence>
<evidence type="ECO:0000259" key="15">
    <source>
        <dbReference type="PROSITE" id="PS50110"/>
    </source>
</evidence>
<reference evidence="17 18" key="1">
    <citation type="submission" date="2019-04" db="EMBL/GenBank/DDBJ databases">
        <title>Cohnella sp. nov., isolated from soil.</title>
        <authorList>
            <person name="Kim W."/>
        </authorList>
    </citation>
    <scope>NUCLEOTIDE SEQUENCE [LARGE SCALE GENOMIC DNA]</scope>
    <source>
        <strain evidence="17 18">CAU 1483</strain>
    </source>
</reference>
<evidence type="ECO:0000256" key="2">
    <source>
        <dbReference type="ARBA" id="ARBA00006402"/>
    </source>
</evidence>
<dbReference type="AlphaFoldDB" id="A0A4U0FBX4"/>
<feature type="domain" description="Histidine kinase" evidence="14">
    <location>
        <begin position="301"/>
        <end position="525"/>
    </location>
</feature>
<dbReference type="PANTHER" id="PTHR45339">
    <property type="entry name" value="HYBRID SIGNAL TRANSDUCTION HISTIDINE KINASE J"/>
    <property type="match status" value="1"/>
</dbReference>
<comment type="subunit">
    <text evidence="10">At low DSF concentrations, interacts with RpfF.</text>
</comment>
<feature type="domain" description="PAS" evidence="16">
    <location>
        <begin position="158"/>
        <end position="202"/>
    </location>
</feature>
<organism evidence="17 18">
    <name type="scientific">Cohnella pontilimi</name>
    <dbReference type="NCBI Taxonomy" id="2564100"/>
    <lineage>
        <taxon>Bacteria</taxon>
        <taxon>Bacillati</taxon>
        <taxon>Bacillota</taxon>
        <taxon>Bacilli</taxon>
        <taxon>Bacillales</taxon>
        <taxon>Paenibacillaceae</taxon>
        <taxon>Cohnella</taxon>
    </lineage>
</organism>
<keyword evidence="9" id="KW-0902">Two-component regulatory system</keyword>
<dbReference type="Gene3D" id="3.30.565.10">
    <property type="entry name" value="Histidine kinase-like ATPase, C-terminal domain"/>
    <property type="match status" value="1"/>
</dbReference>
<evidence type="ECO:0000256" key="3">
    <source>
        <dbReference type="ARBA" id="ARBA00012438"/>
    </source>
</evidence>